<dbReference type="Gene3D" id="1.10.3470.10">
    <property type="entry name" value="ABC transporter involved in vitamin B12 uptake, BtuC"/>
    <property type="match status" value="1"/>
</dbReference>
<sequence>MLDIFQYDFMQKAFIIGIFIAAITPCIGVIVVLKRLSMIGDSLSHNSLAGVAAGLAFGINPVLGAVIFSIIAAFSIEIIRKSFPKYAEIAIAVIMSTGIGLAGILSGFVKNSSSFNSFLFGSIVAVSSLELLMVIILSLCVIITVILLYKELFYITFDEEAAKLCGIPVKAINFIFTLLTAVTISISARTVGALVVSSLMVLPVACALQIAKSYKQTFIYSIMFSEFSTVSGLFISYYANLKPGGTIVIINVIILICLLIINRLTDLNSRKKFKENMESV</sequence>
<evidence type="ECO:0000256" key="6">
    <source>
        <dbReference type="RuleBase" id="RU003943"/>
    </source>
</evidence>
<dbReference type="Pfam" id="PF00950">
    <property type="entry name" value="ABC-3"/>
    <property type="match status" value="1"/>
</dbReference>
<dbReference type="InterPro" id="IPR037294">
    <property type="entry name" value="ABC_BtuC-like"/>
</dbReference>
<dbReference type="PANTHER" id="PTHR30477">
    <property type="entry name" value="ABC-TRANSPORTER METAL-BINDING PROTEIN"/>
    <property type="match status" value="1"/>
</dbReference>
<comment type="similarity">
    <text evidence="2 6">Belongs to the ABC-3 integral membrane protein family.</text>
</comment>
<evidence type="ECO:0000313" key="9">
    <source>
        <dbReference type="Proteomes" id="UP000190105"/>
    </source>
</evidence>
<keyword evidence="3 6" id="KW-0812">Transmembrane</keyword>
<evidence type="ECO:0000256" key="2">
    <source>
        <dbReference type="ARBA" id="ARBA00008034"/>
    </source>
</evidence>
<dbReference type="InterPro" id="IPR001626">
    <property type="entry name" value="ABC_TroCD"/>
</dbReference>
<feature type="transmembrane region" description="Helical" evidence="7">
    <location>
        <begin position="129"/>
        <end position="149"/>
    </location>
</feature>
<feature type="transmembrane region" description="Helical" evidence="7">
    <location>
        <begin position="12"/>
        <end position="33"/>
    </location>
</feature>
<dbReference type="RefSeq" id="WP_078695701.1">
    <property type="nucleotide sequence ID" value="NZ_FUYH01000004.1"/>
</dbReference>
<dbReference type="GO" id="GO:0055085">
    <property type="term" value="P:transmembrane transport"/>
    <property type="evidence" value="ECO:0007669"/>
    <property type="project" value="InterPro"/>
</dbReference>
<protein>
    <submittedName>
        <fullName evidence="8">Zinc transport system permease protein</fullName>
    </submittedName>
</protein>
<dbReference type="EMBL" id="FUYH01000004">
    <property type="protein sequence ID" value="SKA81484.1"/>
    <property type="molecule type" value="Genomic_DNA"/>
</dbReference>
<feature type="transmembrane region" description="Helical" evidence="7">
    <location>
        <begin position="190"/>
        <end position="211"/>
    </location>
</feature>
<evidence type="ECO:0000256" key="1">
    <source>
        <dbReference type="ARBA" id="ARBA00004141"/>
    </source>
</evidence>
<feature type="transmembrane region" description="Helical" evidence="7">
    <location>
        <begin position="161"/>
        <end position="184"/>
    </location>
</feature>
<proteinExistence type="inferred from homology"/>
<dbReference type="GO" id="GO:0043190">
    <property type="term" value="C:ATP-binding cassette (ABC) transporter complex"/>
    <property type="evidence" value="ECO:0007669"/>
    <property type="project" value="InterPro"/>
</dbReference>
<comment type="subcellular location">
    <subcellularLocation>
        <location evidence="6">Cell membrane</location>
        <topology evidence="6">Multi-pass membrane protein</topology>
    </subcellularLocation>
    <subcellularLocation>
        <location evidence="1">Membrane</location>
        <topology evidence="1">Multi-pass membrane protein</topology>
    </subcellularLocation>
</comment>
<evidence type="ECO:0000256" key="7">
    <source>
        <dbReference type="SAM" id="Phobius"/>
    </source>
</evidence>
<evidence type="ECO:0000256" key="4">
    <source>
        <dbReference type="ARBA" id="ARBA00022989"/>
    </source>
</evidence>
<keyword evidence="4 7" id="KW-1133">Transmembrane helix</keyword>
<keyword evidence="6" id="KW-0813">Transport</keyword>
<reference evidence="9" key="1">
    <citation type="submission" date="2017-02" db="EMBL/GenBank/DDBJ databases">
        <authorList>
            <person name="Varghese N."/>
            <person name="Submissions S."/>
        </authorList>
    </citation>
    <scope>NUCLEOTIDE SEQUENCE [LARGE SCALE GENOMIC DNA]</scope>
    <source>
        <strain evidence="9">USBA 833</strain>
    </source>
</reference>
<dbReference type="CDD" id="cd06550">
    <property type="entry name" value="TM_ABC_iron-siderophores_like"/>
    <property type="match status" value="1"/>
</dbReference>
<keyword evidence="9" id="KW-1185">Reference proteome</keyword>
<evidence type="ECO:0000313" key="8">
    <source>
        <dbReference type="EMBL" id="SKA81484.1"/>
    </source>
</evidence>
<gene>
    <name evidence="8" type="ORF">SAMN05443428_10467</name>
</gene>
<evidence type="ECO:0000256" key="5">
    <source>
        <dbReference type="ARBA" id="ARBA00023136"/>
    </source>
</evidence>
<dbReference type="PANTHER" id="PTHR30477:SF0">
    <property type="entry name" value="METAL TRANSPORT SYSTEM MEMBRANE PROTEIN TM_0125-RELATED"/>
    <property type="match status" value="1"/>
</dbReference>
<dbReference type="Proteomes" id="UP000190105">
    <property type="component" value="Unassembled WGS sequence"/>
</dbReference>
<feature type="transmembrane region" description="Helical" evidence="7">
    <location>
        <begin position="86"/>
        <end position="109"/>
    </location>
</feature>
<dbReference type="OrthoDB" id="9798540at2"/>
<dbReference type="STRING" id="1147123.SAMN05443428_10467"/>
<organism evidence="8 9">
    <name type="scientific">Caloramator quimbayensis</name>
    <dbReference type="NCBI Taxonomy" id="1147123"/>
    <lineage>
        <taxon>Bacteria</taxon>
        <taxon>Bacillati</taxon>
        <taxon>Bacillota</taxon>
        <taxon>Clostridia</taxon>
        <taxon>Eubacteriales</taxon>
        <taxon>Clostridiaceae</taxon>
        <taxon>Caloramator</taxon>
    </lineage>
</organism>
<feature type="transmembrane region" description="Helical" evidence="7">
    <location>
        <begin position="53"/>
        <end position="74"/>
    </location>
</feature>
<accession>A0A1T4WW01</accession>
<name>A0A1T4WW01_9CLOT</name>
<dbReference type="GO" id="GO:0010043">
    <property type="term" value="P:response to zinc ion"/>
    <property type="evidence" value="ECO:0007669"/>
    <property type="project" value="TreeGrafter"/>
</dbReference>
<evidence type="ECO:0000256" key="3">
    <source>
        <dbReference type="ARBA" id="ARBA00022692"/>
    </source>
</evidence>
<feature type="transmembrane region" description="Helical" evidence="7">
    <location>
        <begin position="218"/>
        <end position="239"/>
    </location>
</feature>
<dbReference type="AlphaFoldDB" id="A0A1T4WW01"/>
<keyword evidence="5 7" id="KW-0472">Membrane</keyword>
<feature type="transmembrane region" description="Helical" evidence="7">
    <location>
        <begin position="245"/>
        <end position="264"/>
    </location>
</feature>
<dbReference type="SUPFAM" id="SSF81345">
    <property type="entry name" value="ABC transporter involved in vitamin B12 uptake, BtuC"/>
    <property type="match status" value="1"/>
</dbReference>